<comment type="caution">
    <text evidence="3">The sequence shown here is derived from an EMBL/GenBank/DDBJ whole genome shotgun (WGS) entry which is preliminary data.</text>
</comment>
<organism evidence="3 4">
    <name type="scientific">Nostoc cf. edaphicum LEGE 07299</name>
    <dbReference type="NCBI Taxonomy" id="2777974"/>
    <lineage>
        <taxon>Bacteria</taxon>
        <taxon>Bacillati</taxon>
        <taxon>Cyanobacteriota</taxon>
        <taxon>Cyanophyceae</taxon>
        <taxon>Nostocales</taxon>
        <taxon>Nostocaceae</taxon>
        <taxon>Nostoc</taxon>
    </lineage>
</organism>
<dbReference type="Proteomes" id="UP000647836">
    <property type="component" value="Unassembled WGS sequence"/>
</dbReference>
<dbReference type="PANTHER" id="PTHR44520">
    <property type="entry name" value="RESPONSE REGULATOR RCP1-RELATED"/>
    <property type="match status" value="1"/>
</dbReference>
<proteinExistence type="predicted"/>
<feature type="non-terminal residue" evidence="3">
    <location>
        <position position="1"/>
    </location>
</feature>
<evidence type="ECO:0000259" key="2">
    <source>
        <dbReference type="PROSITE" id="PS50110"/>
    </source>
</evidence>
<dbReference type="EMBL" id="JADEXF010000822">
    <property type="protein sequence ID" value="MBE9107352.1"/>
    <property type="molecule type" value="Genomic_DNA"/>
</dbReference>
<gene>
    <name evidence="3" type="ORF">IQ229_21190</name>
</gene>
<dbReference type="Gene3D" id="3.40.50.2300">
    <property type="match status" value="1"/>
</dbReference>
<evidence type="ECO:0000313" key="4">
    <source>
        <dbReference type="Proteomes" id="UP000647836"/>
    </source>
</evidence>
<keyword evidence="4" id="KW-1185">Reference proteome</keyword>
<dbReference type="InterPro" id="IPR011006">
    <property type="entry name" value="CheY-like_superfamily"/>
</dbReference>
<feature type="modified residue" description="4-aspartylphosphate" evidence="1">
    <location>
        <position position="1"/>
    </location>
</feature>
<dbReference type="PANTHER" id="PTHR44520:SF2">
    <property type="entry name" value="RESPONSE REGULATOR RCP1"/>
    <property type="match status" value="1"/>
</dbReference>
<protein>
    <submittedName>
        <fullName evidence="3">Response regulator</fullName>
    </submittedName>
</protein>
<keyword evidence="1" id="KW-0597">Phosphoprotein</keyword>
<accession>A0ABR9U4Q6</accession>
<name>A0ABR9U4Q6_9NOSO</name>
<dbReference type="SUPFAM" id="SSF52172">
    <property type="entry name" value="CheY-like"/>
    <property type="match status" value="1"/>
</dbReference>
<dbReference type="PROSITE" id="PS50110">
    <property type="entry name" value="RESPONSE_REGULATORY"/>
    <property type="match status" value="1"/>
</dbReference>
<sequence>DENLKRIPVVVLTTSRAEEDILKAYNLFANCYITKPVDFDQFVKIVQSIENFWFAIVKLPPE</sequence>
<evidence type="ECO:0000256" key="1">
    <source>
        <dbReference type="PROSITE-ProRule" id="PRU00169"/>
    </source>
</evidence>
<evidence type="ECO:0000313" key="3">
    <source>
        <dbReference type="EMBL" id="MBE9107352.1"/>
    </source>
</evidence>
<reference evidence="3 4" key="1">
    <citation type="submission" date="2020-10" db="EMBL/GenBank/DDBJ databases">
        <authorList>
            <person name="Castelo-Branco R."/>
            <person name="Eusebio N."/>
            <person name="Adriana R."/>
            <person name="Vieira A."/>
            <person name="Brugerolle De Fraissinette N."/>
            <person name="Rezende De Castro R."/>
            <person name="Schneider M.P."/>
            <person name="Vasconcelos V."/>
            <person name="Leao P.N."/>
        </authorList>
    </citation>
    <scope>NUCLEOTIDE SEQUENCE [LARGE SCALE GENOMIC DNA]</scope>
    <source>
        <strain evidence="3 4">LEGE 07299</strain>
    </source>
</reference>
<feature type="domain" description="Response regulatory" evidence="2">
    <location>
        <begin position="1"/>
        <end position="50"/>
    </location>
</feature>
<dbReference type="InterPro" id="IPR001789">
    <property type="entry name" value="Sig_transdc_resp-reg_receiver"/>
</dbReference>
<dbReference type="InterPro" id="IPR052893">
    <property type="entry name" value="TCS_response_regulator"/>
</dbReference>